<keyword evidence="2" id="KW-0378">Hydrolase</keyword>
<name>A0ABR9PUS7_9BACT</name>
<reference evidence="2 3" key="1">
    <citation type="submission" date="2020-02" db="EMBL/GenBank/DDBJ databases">
        <authorList>
            <person name="Babadi Z.K."/>
            <person name="Risdian C."/>
            <person name="Ebrahimipour G.H."/>
            <person name="Wink J."/>
        </authorList>
    </citation>
    <scope>NUCLEOTIDE SEQUENCE [LARGE SCALE GENOMIC DNA]</scope>
    <source>
        <strain evidence="2 3">ZKHCc1 1396</strain>
    </source>
</reference>
<dbReference type="RefSeq" id="WP_193428867.1">
    <property type="nucleotide sequence ID" value="NZ_CBCSIP010000260.1"/>
</dbReference>
<sequence>MKSLPADTYVDGVRAGDRAVLARAITLVESEHPRHAALAQEVLTRLLPSTGRSRRVGISGVPGVGKSTFIDALGMHLVGHGHQVAVLAIDPSSSVSGGSILGDKTRMSRLAREPAAYIRPSPSSGTLGGVARKTRETLLLCEAAGFDVVLVETVGVGQSETVVADLVDFYLVLMLAGAGDELQGIKRGILEVADMVAINKADGDNKLAAAQARSQYRAALHLMRPGAEPVVTTCSAMEGTGIDLLWDSVESVIAQREASGALAQRRTQQQVGWMWAMVNDGLRAALRAHPDVAALVPCLEQDVREGRATPTSAALQVLGAFLPRTQA</sequence>
<comment type="caution">
    <text evidence="2">The sequence shown here is derived from an EMBL/GenBank/DDBJ whole genome shotgun (WGS) entry which is preliminary data.</text>
</comment>
<dbReference type="Gene3D" id="3.40.50.300">
    <property type="entry name" value="P-loop containing nucleotide triphosphate hydrolases"/>
    <property type="match status" value="1"/>
</dbReference>
<evidence type="ECO:0000256" key="1">
    <source>
        <dbReference type="ARBA" id="ARBA00009625"/>
    </source>
</evidence>
<evidence type="ECO:0000313" key="2">
    <source>
        <dbReference type="EMBL" id="MBE4751663.1"/>
    </source>
</evidence>
<comment type="similarity">
    <text evidence="1">Belongs to the SIMIBI class G3E GTPase family. ArgK/MeaB subfamily.</text>
</comment>
<dbReference type="NCBIfam" id="NF006958">
    <property type="entry name" value="PRK09435.1"/>
    <property type="match status" value="1"/>
</dbReference>
<gene>
    <name evidence="2" type="primary">meaB</name>
    <name evidence="2" type="ORF">G4177_26165</name>
</gene>
<dbReference type="NCBIfam" id="TIGR00750">
    <property type="entry name" value="lao"/>
    <property type="match status" value="1"/>
</dbReference>
<dbReference type="PANTHER" id="PTHR23408">
    <property type="entry name" value="METHYLMALONYL-COA MUTASE"/>
    <property type="match status" value="1"/>
</dbReference>
<dbReference type="EC" id="3.6.5.-" evidence="2"/>
<dbReference type="PANTHER" id="PTHR23408:SF3">
    <property type="entry name" value="METHYLMALONIC ACIDURIA TYPE A PROTEIN, MITOCHONDRIAL"/>
    <property type="match status" value="1"/>
</dbReference>
<keyword evidence="3" id="KW-1185">Reference proteome</keyword>
<proteinExistence type="inferred from homology"/>
<protein>
    <submittedName>
        <fullName evidence="2">Methylmalonyl Co-A mutase-associated GTPase MeaB</fullName>
        <ecNumber evidence="2">3.6.5.-</ecNumber>
    </submittedName>
</protein>
<dbReference type="Gene3D" id="1.20.5.170">
    <property type="match status" value="1"/>
</dbReference>
<dbReference type="Pfam" id="PF03308">
    <property type="entry name" value="MeaB"/>
    <property type="match status" value="1"/>
</dbReference>
<dbReference type="GO" id="GO:0016787">
    <property type="term" value="F:hydrolase activity"/>
    <property type="evidence" value="ECO:0007669"/>
    <property type="project" value="UniProtKB-KW"/>
</dbReference>
<dbReference type="CDD" id="cd03114">
    <property type="entry name" value="MMAA-like"/>
    <property type="match status" value="1"/>
</dbReference>
<organism evidence="2 3">
    <name type="scientific">Corallococcus soli</name>
    <dbReference type="NCBI Taxonomy" id="2710757"/>
    <lineage>
        <taxon>Bacteria</taxon>
        <taxon>Pseudomonadati</taxon>
        <taxon>Myxococcota</taxon>
        <taxon>Myxococcia</taxon>
        <taxon>Myxococcales</taxon>
        <taxon>Cystobacterineae</taxon>
        <taxon>Myxococcaceae</taxon>
        <taxon>Corallococcus</taxon>
    </lineage>
</organism>
<dbReference type="InterPro" id="IPR005129">
    <property type="entry name" value="GTPase_ArgK"/>
</dbReference>
<dbReference type="EMBL" id="JAAIYO010000009">
    <property type="protein sequence ID" value="MBE4751663.1"/>
    <property type="molecule type" value="Genomic_DNA"/>
</dbReference>
<dbReference type="InterPro" id="IPR027417">
    <property type="entry name" value="P-loop_NTPase"/>
</dbReference>
<dbReference type="Proteomes" id="UP001516472">
    <property type="component" value="Unassembled WGS sequence"/>
</dbReference>
<evidence type="ECO:0000313" key="3">
    <source>
        <dbReference type="Proteomes" id="UP001516472"/>
    </source>
</evidence>
<dbReference type="SUPFAM" id="SSF52540">
    <property type="entry name" value="P-loop containing nucleoside triphosphate hydrolases"/>
    <property type="match status" value="1"/>
</dbReference>
<dbReference type="Gene3D" id="1.10.287.130">
    <property type="match status" value="1"/>
</dbReference>
<accession>A0ABR9PUS7</accession>